<evidence type="ECO:0000313" key="1">
    <source>
        <dbReference type="EMBL" id="BBI49758.1"/>
    </source>
</evidence>
<organism evidence="1 2">
    <name type="scientific">Vreelandella olivaria</name>
    <dbReference type="NCBI Taxonomy" id="390919"/>
    <lineage>
        <taxon>Bacteria</taxon>
        <taxon>Pseudomonadati</taxon>
        <taxon>Pseudomonadota</taxon>
        <taxon>Gammaproteobacteria</taxon>
        <taxon>Oceanospirillales</taxon>
        <taxon>Halomonadaceae</taxon>
        <taxon>Vreelandella</taxon>
    </lineage>
</organism>
<reference evidence="2" key="1">
    <citation type="journal article" date="2019" name="Microbiol. Resour. Announc.">
        <title>Complete Genome Sequence of Halomonas olivaria, a Moderately Halophilic Bacterium Isolated from Olive Processing Effluents, Obtained by Nanopore Sequencing.</title>
        <authorList>
            <person name="Nagata S."/>
            <person name="Ii K.M."/>
            <person name="Tsukimi T."/>
            <person name="Miura M.C."/>
            <person name="Galipon J."/>
            <person name="Arakawa K."/>
        </authorList>
    </citation>
    <scope>NUCLEOTIDE SEQUENCE [LARGE SCALE GENOMIC DNA]</scope>
    <source>
        <strain evidence="2">TYRC17</strain>
    </source>
</reference>
<gene>
    <name evidence="1" type="ORF">HORIV_21790</name>
</gene>
<sequence length="67" mass="7322">MRRGNGFAAFEAFNDVVVPTTDSLREMNSTLVEQVRADAEALVAQAQSGRQQLLIAQLVLLAIGFWS</sequence>
<protein>
    <submittedName>
        <fullName evidence="1">Uncharacterized protein</fullName>
    </submittedName>
</protein>
<dbReference type="EMBL" id="AP019416">
    <property type="protein sequence ID" value="BBI49758.1"/>
    <property type="molecule type" value="Genomic_DNA"/>
</dbReference>
<keyword evidence="2" id="KW-1185">Reference proteome</keyword>
<name>A0ABM7GGM3_9GAMM</name>
<evidence type="ECO:0000313" key="2">
    <source>
        <dbReference type="Proteomes" id="UP000289555"/>
    </source>
</evidence>
<accession>A0ABM7GGM3</accession>
<dbReference type="Proteomes" id="UP000289555">
    <property type="component" value="Chromosome"/>
</dbReference>
<proteinExistence type="predicted"/>